<dbReference type="Gene3D" id="1.25.40.10">
    <property type="entry name" value="Tetratricopeptide repeat domain"/>
    <property type="match status" value="1"/>
</dbReference>
<organism evidence="4 5">
    <name type="scientific">Tenacibaculum skagerrakense</name>
    <dbReference type="NCBI Taxonomy" id="186571"/>
    <lineage>
        <taxon>Bacteria</taxon>
        <taxon>Pseudomonadati</taxon>
        <taxon>Bacteroidota</taxon>
        <taxon>Flavobacteriia</taxon>
        <taxon>Flavobacteriales</taxon>
        <taxon>Flavobacteriaceae</taxon>
        <taxon>Tenacibaculum</taxon>
    </lineage>
</organism>
<accession>A0A4V2SM30</accession>
<sequence length="226" mass="26500">MKTKLLFSICCALFLLNCTSKKNTDEFISNASGRYFFNADEVIEVVFKDKELYLNWRNSDLKPLKVNDSIFYVRELNEKLIFNTKKHKIVLAEKREHKGEKFTFLKLKKGEKTPSEYLEDNNYELALNGYKEIQERDSLNPIIKERNLNRTGYRYLNNDEIEKAINVFKINTELYPTSSNTFDSLGDAYLKSNDTIKAIDSYKKALSINPENRSSMRNLKKLTDEK</sequence>
<dbReference type="SUPFAM" id="SSF48452">
    <property type="entry name" value="TPR-like"/>
    <property type="match status" value="1"/>
</dbReference>
<evidence type="ECO:0000313" key="5">
    <source>
        <dbReference type="Proteomes" id="UP000294564"/>
    </source>
</evidence>
<dbReference type="Pfam" id="PF07719">
    <property type="entry name" value="TPR_2"/>
    <property type="match status" value="1"/>
</dbReference>
<protein>
    <submittedName>
        <fullName evidence="4">Tetratricopeptide repeat protein</fullName>
    </submittedName>
</protein>
<feature type="repeat" description="TPR" evidence="3">
    <location>
        <begin position="179"/>
        <end position="212"/>
    </location>
</feature>
<dbReference type="EMBL" id="SLXM01000003">
    <property type="protein sequence ID" value="TCP25746.1"/>
    <property type="molecule type" value="Genomic_DNA"/>
</dbReference>
<proteinExistence type="predicted"/>
<name>A0A4V2SM30_9FLAO</name>
<dbReference type="AlphaFoldDB" id="A0A4V2SM30"/>
<dbReference type="InterPro" id="IPR019734">
    <property type="entry name" value="TPR_rpt"/>
</dbReference>
<reference evidence="4 5" key="1">
    <citation type="submission" date="2019-03" db="EMBL/GenBank/DDBJ databases">
        <title>Genomic Encyclopedia of Type Strains, Phase IV (KMG-IV): sequencing the most valuable type-strain genomes for metagenomic binning, comparative biology and taxonomic classification.</title>
        <authorList>
            <person name="Goeker M."/>
        </authorList>
    </citation>
    <scope>NUCLEOTIDE SEQUENCE [LARGE SCALE GENOMIC DNA]</scope>
    <source>
        <strain evidence="4 5">DSM 14836</strain>
    </source>
</reference>
<keyword evidence="5" id="KW-1185">Reference proteome</keyword>
<evidence type="ECO:0000256" key="2">
    <source>
        <dbReference type="ARBA" id="ARBA00022803"/>
    </source>
</evidence>
<evidence type="ECO:0000313" key="4">
    <source>
        <dbReference type="EMBL" id="TCP25746.1"/>
    </source>
</evidence>
<dbReference type="PROSITE" id="PS50293">
    <property type="entry name" value="TPR_REGION"/>
    <property type="match status" value="1"/>
</dbReference>
<dbReference type="Proteomes" id="UP000294564">
    <property type="component" value="Unassembled WGS sequence"/>
</dbReference>
<evidence type="ECO:0000256" key="3">
    <source>
        <dbReference type="PROSITE-ProRule" id="PRU00339"/>
    </source>
</evidence>
<dbReference type="InterPro" id="IPR011990">
    <property type="entry name" value="TPR-like_helical_dom_sf"/>
</dbReference>
<gene>
    <name evidence="4" type="ORF">EV195_103105</name>
</gene>
<comment type="caution">
    <text evidence="4">The sequence shown here is derived from an EMBL/GenBank/DDBJ whole genome shotgun (WGS) entry which is preliminary data.</text>
</comment>
<dbReference type="InterPro" id="IPR013105">
    <property type="entry name" value="TPR_2"/>
</dbReference>
<evidence type="ECO:0000256" key="1">
    <source>
        <dbReference type="ARBA" id="ARBA00022737"/>
    </source>
</evidence>
<keyword evidence="2 3" id="KW-0802">TPR repeat</keyword>
<dbReference type="SMART" id="SM00028">
    <property type="entry name" value="TPR"/>
    <property type="match status" value="1"/>
</dbReference>
<dbReference type="PROSITE" id="PS50005">
    <property type="entry name" value="TPR"/>
    <property type="match status" value="1"/>
</dbReference>
<keyword evidence="1" id="KW-0677">Repeat</keyword>
<dbReference type="OrthoDB" id="9784036at2"/>
<dbReference type="RefSeq" id="WP_132794137.1">
    <property type="nucleotide sequence ID" value="NZ_SLXM01000003.1"/>
</dbReference>